<gene>
    <name evidence="1" type="primary">nusG</name>
    <name evidence="1" type="ORF">JYE49_06195</name>
</gene>
<dbReference type="EMBL" id="CP068393">
    <property type="protein sequence ID" value="QUC68282.1"/>
    <property type="molecule type" value="Genomic_DNA"/>
</dbReference>
<keyword evidence="2" id="KW-1185">Reference proteome</keyword>
<protein>
    <submittedName>
        <fullName evidence="1">Transcription termination/antitermination factor NusG</fullName>
    </submittedName>
</protein>
<accession>A0AC61MYS2</accession>
<evidence type="ECO:0000313" key="1">
    <source>
        <dbReference type="EMBL" id="QUC68282.1"/>
    </source>
</evidence>
<evidence type="ECO:0000313" key="2">
    <source>
        <dbReference type="Proteomes" id="UP000682782"/>
    </source>
</evidence>
<name>A0AC61MYS2_9FIRM</name>
<organism evidence="1 2">
    <name type="scientific">Aristaeella hokkaidonensis</name>
    <dbReference type="NCBI Taxonomy" id="3046382"/>
    <lineage>
        <taxon>Bacteria</taxon>
        <taxon>Bacillati</taxon>
        <taxon>Bacillota</taxon>
        <taxon>Clostridia</taxon>
        <taxon>Eubacteriales</taxon>
        <taxon>Aristaeellaceae</taxon>
        <taxon>Aristaeella</taxon>
    </lineage>
</organism>
<proteinExistence type="predicted"/>
<sequence length="178" mass="20271">MAENKKEPCWYVIHTYSGYENKVKDTLEKSVENNGMQDLILEVRVPMEEVVEIRNGKRVKSTRKVYPGYVLVHMIETSESWYVVRNTRGVTGFVGPDSKPVPLTQEEVDMMLNTEQSSVDFGFAIGEHVRILSGPLENFSGVVEDVDTVRGKLTVKVQMFLGREMPVEVDLDQVEKED</sequence>
<reference evidence="1" key="1">
    <citation type="submission" date="2021-01" db="EMBL/GenBank/DDBJ databases">
        <title>Complete genome sequence of Clostridiales bacterium R-7.</title>
        <authorList>
            <person name="Mahoney-Kurpe S.C."/>
            <person name="Palevich N."/>
            <person name="Koike S."/>
            <person name="Moon C.D."/>
            <person name="Attwood G.T."/>
        </authorList>
    </citation>
    <scope>NUCLEOTIDE SEQUENCE</scope>
    <source>
        <strain evidence="1">R-7</strain>
    </source>
</reference>
<dbReference type="Proteomes" id="UP000682782">
    <property type="component" value="Chromosome"/>
</dbReference>